<keyword evidence="3" id="KW-1185">Reference proteome</keyword>
<dbReference type="PANTHER" id="PTHR24109:SF3">
    <property type="entry name" value="LEUCINE-RICH REPEAT-CONTAINING PROTEIN 31"/>
    <property type="match status" value="1"/>
</dbReference>
<dbReference type="SUPFAM" id="SSF56112">
    <property type="entry name" value="Protein kinase-like (PK-like)"/>
    <property type="match status" value="1"/>
</dbReference>
<dbReference type="InterPro" id="IPR032675">
    <property type="entry name" value="LRR_dom_sf"/>
</dbReference>
<reference evidence="2" key="1">
    <citation type="submission" date="2022-03" db="EMBL/GenBank/DDBJ databases">
        <title>Draft genome sequence of Aduncisulcus paluster, a free-living microaerophilic Fornicata.</title>
        <authorList>
            <person name="Yuyama I."/>
            <person name="Kume K."/>
            <person name="Tamura T."/>
            <person name="Inagaki Y."/>
            <person name="Hashimoto T."/>
        </authorList>
    </citation>
    <scope>NUCLEOTIDE SEQUENCE</scope>
    <source>
        <strain evidence="2">NY0171</strain>
    </source>
</reference>
<sequence length="1009" mass="113612">MEELEEYILDSDTIEITDEFFGQGPYSFTMKGNLLSTEEPHEEMAESDRQMAAVLRRRIDIDDDILDEISAKGAKHGLVPRTSRSTRTPVTIRSDKSDVLFSLRASPRVSTSEEISPRPPKKKVPRVEKEVIIKMFCFQCELPSVAHQLVHFIDVSRRDDLHVPILGIYFGSDDLVGIVTPYFPHSFSRFVFGSSITPTIRFSMLLRLAESLSQIHAVGFSHGRLHVDNVFVRDDGTVILCDHGYGLIEDVLLINRGKEEEIEMAKEFIPGMVVPLLEKYKICSCFYTSNRDMVFKRLVFLPPEYDIEPIRDVGERNSVFRRPTTPGGSAPRSSSSLSSTLSHTSHKPSHPGSFSPSSSVSVGQTAKYGSFLPHFIAPKPYSPSFDMFSLGMIFLHVMSESVPFASCLESEKQTKFFQGRAVVRQLLRNNQFPFLQLVGGEFDCCVLVSGPSHLRYTCDTVCELLKGLLRDEVENARAVCPSLSHIVASVASNAGILRMFDNEILSNPLQLSSFLILLQSGVVPLTALQIRTPFTNPATLFHSLRYVPRLRRMSIDLSDGTDLNIFADELQFLTRLKSLKIDLLRKVHTDEDDILAVLKEMEQLHEIDDFCFSFTGGMRNAFPRVSKHLVSSISSFKHLVSLHIAAFAVDTFGLADCLRDLEGIQSVILEDIDISSSSILIDALKCSKNLKELRIKRCTLIDLFPRKAKTSSTEGKKKKMLSSASELIKKAKHNAKMKRLKHVIPPLEILDLSDSRLDCESVLTILELFKPYEHLHTLCLKGCKLLDLPSFPLGSVFAKMPSLKVLSLARAGIESVDDLVEIIRAIRGIQYLDLSAITVGTQIYEVFATLRGMRFLKTLILDECTLESFSVRTFSRVVPVLPALTRLSFSGNRGVEYKDLHSLIIAVGRCKELRCLRVTRAHLGDSLVPGLLESVRKIPILRRVDIQCNDLTKKTMEHFDIYMKHYKRHLLVDLRTNSFFVNDGERIGYDNGAILEFAIGDEWFSNKYL</sequence>
<organism evidence="2 3">
    <name type="scientific">Aduncisulcus paluster</name>
    <dbReference type="NCBI Taxonomy" id="2918883"/>
    <lineage>
        <taxon>Eukaryota</taxon>
        <taxon>Metamonada</taxon>
        <taxon>Carpediemonas-like organisms</taxon>
        <taxon>Aduncisulcus</taxon>
    </lineage>
</organism>
<dbReference type="SUPFAM" id="SSF52047">
    <property type="entry name" value="RNI-like"/>
    <property type="match status" value="2"/>
</dbReference>
<evidence type="ECO:0000256" key="1">
    <source>
        <dbReference type="SAM" id="MobiDB-lite"/>
    </source>
</evidence>
<dbReference type="Gene3D" id="1.10.510.10">
    <property type="entry name" value="Transferase(Phosphotransferase) domain 1"/>
    <property type="match status" value="1"/>
</dbReference>
<proteinExistence type="predicted"/>
<evidence type="ECO:0000313" key="3">
    <source>
        <dbReference type="Proteomes" id="UP001057375"/>
    </source>
</evidence>
<accession>A0ABQ5KTD1</accession>
<feature type="region of interest" description="Disordered" evidence="1">
    <location>
        <begin position="317"/>
        <end position="358"/>
    </location>
</feature>
<dbReference type="Proteomes" id="UP001057375">
    <property type="component" value="Unassembled WGS sequence"/>
</dbReference>
<dbReference type="EMBL" id="BQXS01010956">
    <property type="protein sequence ID" value="GKT35271.1"/>
    <property type="molecule type" value="Genomic_DNA"/>
</dbReference>
<dbReference type="Gene3D" id="3.80.10.10">
    <property type="entry name" value="Ribonuclease Inhibitor"/>
    <property type="match status" value="2"/>
</dbReference>
<comment type="caution">
    <text evidence="2">The sequence shown here is derived from an EMBL/GenBank/DDBJ whole genome shotgun (WGS) entry which is preliminary data.</text>
</comment>
<dbReference type="InterPro" id="IPR011009">
    <property type="entry name" value="Kinase-like_dom_sf"/>
</dbReference>
<protein>
    <submittedName>
        <fullName evidence="2">Leucine-rich repeat-containing protein 31 like protein</fullName>
    </submittedName>
</protein>
<feature type="compositionally biased region" description="Low complexity" evidence="1">
    <location>
        <begin position="333"/>
        <end position="343"/>
    </location>
</feature>
<gene>
    <name evidence="2" type="ORF">ADUPG1_008462</name>
</gene>
<dbReference type="PANTHER" id="PTHR24109">
    <property type="entry name" value="LEUCINE-RICH REPEAT-CONTAINING PROTEIN 31"/>
    <property type="match status" value="1"/>
</dbReference>
<name>A0ABQ5KTD1_9EUKA</name>
<dbReference type="InterPro" id="IPR042419">
    <property type="entry name" value="LRC31"/>
</dbReference>
<evidence type="ECO:0000313" key="2">
    <source>
        <dbReference type="EMBL" id="GKT35271.1"/>
    </source>
</evidence>